<evidence type="ECO:0000313" key="1">
    <source>
        <dbReference type="EMBL" id="BAR58125.1"/>
    </source>
</evidence>
<proteinExistence type="predicted"/>
<reference evidence="1 2" key="1">
    <citation type="submission" date="2014-11" db="EMBL/GenBank/DDBJ databases">
        <title>Symbiosis island explosion on the genome of extra-slow-growing strains of soybean bradyrhizobia with massive insertion sequences.</title>
        <authorList>
            <person name="Iida T."/>
            <person name="Minamisawa K."/>
        </authorList>
    </citation>
    <scope>NUCLEOTIDE SEQUENCE [LARGE SCALE GENOMIC DNA]</scope>
    <source>
        <strain evidence="1 2">NK6</strain>
    </source>
</reference>
<dbReference type="AlphaFoldDB" id="A0A0E3VUW6"/>
<dbReference type="Proteomes" id="UP000063308">
    <property type="component" value="Chromosome"/>
</dbReference>
<dbReference type="EMBL" id="AP014685">
    <property type="protein sequence ID" value="BAR58125.1"/>
    <property type="molecule type" value="Genomic_DNA"/>
</dbReference>
<organism evidence="1 2">
    <name type="scientific">Bradyrhizobium diazoefficiens</name>
    <dbReference type="NCBI Taxonomy" id="1355477"/>
    <lineage>
        <taxon>Bacteria</taxon>
        <taxon>Pseudomonadati</taxon>
        <taxon>Pseudomonadota</taxon>
        <taxon>Alphaproteobacteria</taxon>
        <taxon>Hyphomicrobiales</taxon>
        <taxon>Nitrobacteraceae</taxon>
        <taxon>Bradyrhizobium</taxon>
    </lineage>
</organism>
<name>A0A0E3VUW6_9BRAD</name>
<evidence type="ECO:0000313" key="2">
    <source>
        <dbReference type="Proteomes" id="UP000063308"/>
    </source>
</evidence>
<sequence length="53" mass="6252">MGTLKERARQMSLYLEPATYDATRIAHRERTKMHVLLLQAVDQFLKNRVKPPE</sequence>
<accession>A0A0E3VUW6</accession>
<protein>
    <submittedName>
        <fullName evidence="1">Uncharacterized protein</fullName>
    </submittedName>
</protein>
<gene>
    <name evidence="1" type="ORF">NK6_4966</name>
</gene>